<dbReference type="PATRIC" id="fig|171383.3.peg.2351"/>
<reference evidence="3" key="1">
    <citation type="submission" date="2015-08" db="EMBL/GenBank/DDBJ databases">
        <title>Vibrio galatheae sp. nov., a novel member of the Vibrionaceae family isolated from the Solomon Islands.</title>
        <authorList>
            <person name="Giubergia S."/>
            <person name="Machado H."/>
            <person name="Mateiu R.V."/>
            <person name="Gram L."/>
        </authorList>
    </citation>
    <scope>NUCLEOTIDE SEQUENCE [LARGE SCALE GENOMIC DNA]</scope>
    <source>
        <strain evidence="3">DSM 19134</strain>
    </source>
</reference>
<dbReference type="Proteomes" id="UP000037530">
    <property type="component" value="Unassembled WGS sequence"/>
</dbReference>
<name>A0A0M0HZK7_9VIBR</name>
<dbReference type="STRING" id="171383.AKJ31_11515"/>
<dbReference type="RefSeq" id="WP_053409247.1">
    <property type="nucleotide sequence ID" value="NZ_DAIPHI010000003.1"/>
</dbReference>
<comment type="caution">
    <text evidence="2">The sequence shown here is derived from an EMBL/GenBank/DDBJ whole genome shotgun (WGS) entry which is preliminary data.</text>
</comment>
<dbReference type="OrthoDB" id="9151383at2"/>
<feature type="chain" id="PRO_5005600472" description="Lipoprotein" evidence="1">
    <location>
        <begin position="21"/>
        <end position="189"/>
    </location>
</feature>
<evidence type="ECO:0008006" key="4">
    <source>
        <dbReference type="Google" id="ProtNLM"/>
    </source>
</evidence>
<keyword evidence="1" id="KW-0732">Signal</keyword>
<dbReference type="EMBL" id="LHPI01000009">
    <property type="protein sequence ID" value="KOO07509.1"/>
    <property type="molecule type" value="Genomic_DNA"/>
</dbReference>
<dbReference type="PROSITE" id="PS51257">
    <property type="entry name" value="PROKAR_LIPOPROTEIN"/>
    <property type="match status" value="1"/>
</dbReference>
<feature type="signal peptide" evidence="1">
    <location>
        <begin position="1"/>
        <end position="20"/>
    </location>
</feature>
<gene>
    <name evidence="2" type="ORF">AKJ31_11515</name>
</gene>
<proteinExistence type="predicted"/>
<evidence type="ECO:0000313" key="2">
    <source>
        <dbReference type="EMBL" id="KOO07509.1"/>
    </source>
</evidence>
<sequence>MTKHFVAAIFLFLLVGCASTGGEKVDDFTKLSVGYGWLNIDDVDANRLHSVVIFQHRPHSDKPYYHVAVKEFEGGYLYYSFAFPNGAFAAYSAEGQSCLGFICSNTIYSYNFGKQGDDVAALLIEKPGVYHFGDYALQELDTGFFEQSKFDVVPVDNAPSEKQMLEEILKDTKDNPVVAQRIQNRIDQL</sequence>
<evidence type="ECO:0000313" key="3">
    <source>
        <dbReference type="Proteomes" id="UP000037530"/>
    </source>
</evidence>
<keyword evidence="3" id="KW-1185">Reference proteome</keyword>
<protein>
    <recommendedName>
        <fullName evidence="4">Lipoprotein</fullName>
    </recommendedName>
</protein>
<dbReference type="AlphaFoldDB" id="A0A0M0HZK7"/>
<evidence type="ECO:0000256" key="1">
    <source>
        <dbReference type="SAM" id="SignalP"/>
    </source>
</evidence>
<accession>A0A0M0HZK7</accession>
<organism evidence="2 3">
    <name type="scientific">Vibrio hepatarius</name>
    <dbReference type="NCBI Taxonomy" id="171383"/>
    <lineage>
        <taxon>Bacteria</taxon>
        <taxon>Pseudomonadati</taxon>
        <taxon>Pseudomonadota</taxon>
        <taxon>Gammaproteobacteria</taxon>
        <taxon>Vibrionales</taxon>
        <taxon>Vibrionaceae</taxon>
        <taxon>Vibrio</taxon>
        <taxon>Vibrio oreintalis group</taxon>
    </lineage>
</organism>